<organism evidence="2 3">
    <name type="scientific">Ruminiclostridium cellulolyticum (strain ATCC 35319 / DSM 5812 / JCM 6584 / H10)</name>
    <name type="common">Clostridium cellulolyticum</name>
    <dbReference type="NCBI Taxonomy" id="394503"/>
    <lineage>
        <taxon>Bacteria</taxon>
        <taxon>Bacillati</taxon>
        <taxon>Bacillota</taxon>
        <taxon>Clostridia</taxon>
        <taxon>Eubacteriales</taxon>
        <taxon>Oscillospiraceae</taxon>
        <taxon>Ruminiclostridium</taxon>
    </lineage>
</organism>
<protein>
    <submittedName>
        <fullName evidence="2">Uncharacterized protein</fullName>
    </submittedName>
</protein>
<dbReference type="EMBL" id="CP001348">
    <property type="protein sequence ID" value="ACL76365.1"/>
    <property type="molecule type" value="Genomic_DNA"/>
</dbReference>
<dbReference type="OrthoDB" id="1954102at2"/>
<keyword evidence="1" id="KW-1133">Transmembrane helix</keyword>
<keyword evidence="1" id="KW-0472">Membrane</keyword>
<dbReference type="KEGG" id="cce:Ccel_2019"/>
<dbReference type="RefSeq" id="WP_015925467.1">
    <property type="nucleotide sequence ID" value="NC_011898.1"/>
</dbReference>
<reference evidence="2 3" key="1">
    <citation type="submission" date="2009-01" db="EMBL/GenBank/DDBJ databases">
        <title>Complete sequence of Clostridium cellulolyticum H10.</title>
        <authorList>
            <consortium name="US DOE Joint Genome Institute"/>
            <person name="Lucas S."/>
            <person name="Copeland A."/>
            <person name="Lapidus A."/>
            <person name="Glavina del Rio T."/>
            <person name="Dalin E."/>
            <person name="Tice H."/>
            <person name="Bruce D."/>
            <person name="Goodwin L."/>
            <person name="Pitluck S."/>
            <person name="Chertkov O."/>
            <person name="Saunders E."/>
            <person name="Brettin T."/>
            <person name="Detter J.C."/>
            <person name="Han C."/>
            <person name="Larimer F."/>
            <person name="Land M."/>
            <person name="Hauser L."/>
            <person name="Kyrpides N."/>
            <person name="Ivanova N."/>
            <person name="Zhou J."/>
            <person name="Richardson P."/>
        </authorList>
    </citation>
    <scope>NUCLEOTIDE SEQUENCE [LARGE SCALE GENOMIC DNA]</scope>
    <source>
        <strain evidence="3">ATCC 35319 / DSM 5812 / JCM 6584 / H10</strain>
    </source>
</reference>
<dbReference type="STRING" id="394503.Ccel_2019"/>
<evidence type="ECO:0000313" key="2">
    <source>
        <dbReference type="EMBL" id="ACL76365.1"/>
    </source>
</evidence>
<dbReference type="InterPro" id="IPR036388">
    <property type="entry name" value="WH-like_DNA-bd_sf"/>
</dbReference>
<keyword evidence="3" id="KW-1185">Reference proteome</keyword>
<dbReference type="Pfam" id="PF19610">
    <property type="entry name" value="DUF6115"/>
    <property type="match status" value="1"/>
</dbReference>
<sequence length="212" mass="24388">MEAFYVTIIFMGVILVGVSLFLIIMDRVNGKDFFKEFDRKKDEMFNLIQDSEEMIHELNRMSDYVVTVISEKNQDFFNKFKDIDSKDTVKGESVNISHKEKQTQIEEPIISDPLLATEVDKLNQQINHDIQKHTNIQSYKNIQSGNNQQSDTTRQTIEAKDNDDKASKLVLNSRRKQVLELIERGLSNDEIAEKMKIGKGEIGLIRGLSSSK</sequence>
<dbReference type="eggNOG" id="ENOG50338GG">
    <property type="taxonomic scope" value="Bacteria"/>
</dbReference>
<dbReference type="HOGENOM" id="CLU_1370099_0_0_9"/>
<dbReference type="Proteomes" id="UP000001349">
    <property type="component" value="Chromosome"/>
</dbReference>
<dbReference type="AlphaFoldDB" id="B8I3M2"/>
<evidence type="ECO:0000256" key="1">
    <source>
        <dbReference type="SAM" id="Phobius"/>
    </source>
</evidence>
<accession>B8I3M2</accession>
<dbReference type="Gene3D" id="1.10.10.10">
    <property type="entry name" value="Winged helix-like DNA-binding domain superfamily/Winged helix DNA-binding domain"/>
    <property type="match status" value="1"/>
</dbReference>
<gene>
    <name evidence="2" type="ordered locus">Ccel_2019</name>
</gene>
<evidence type="ECO:0000313" key="3">
    <source>
        <dbReference type="Proteomes" id="UP000001349"/>
    </source>
</evidence>
<proteinExistence type="predicted"/>
<keyword evidence="1" id="KW-0812">Transmembrane</keyword>
<feature type="transmembrane region" description="Helical" evidence="1">
    <location>
        <begin position="6"/>
        <end position="25"/>
    </location>
</feature>
<name>B8I3M2_RUMCH</name>
<dbReference type="InterPro" id="IPR046118">
    <property type="entry name" value="DUF6115"/>
</dbReference>